<dbReference type="PANTHER" id="PTHR11451">
    <property type="entry name" value="THREONINE-TRNA LIGASE"/>
    <property type="match status" value="1"/>
</dbReference>
<dbReference type="GO" id="GO:0005739">
    <property type="term" value="C:mitochondrion"/>
    <property type="evidence" value="ECO:0007669"/>
    <property type="project" value="TreeGrafter"/>
</dbReference>
<dbReference type="PANTHER" id="PTHR11451:SF46">
    <property type="entry name" value="THREONINE--TRNA LIGASE"/>
    <property type="match status" value="1"/>
</dbReference>
<gene>
    <name evidence="3" type="ORF">TGBR9_300260C</name>
</gene>
<evidence type="ECO:0000313" key="3">
    <source>
        <dbReference type="EMBL" id="PUA83707.1"/>
    </source>
</evidence>
<name>A0A2T6IED7_TOXGO</name>
<evidence type="ECO:0000259" key="2">
    <source>
        <dbReference type="Pfam" id="PF03129"/>
    </source>
</evidence>
<dbReference type="VEuPathDB" id="ToxoDB:TGBR9_300260C"/>
<keyword evidence="1" id="KW-0648">Protein biosynthesis</keyword>
<evidence type="ECO:0000256" key="1">
    <source>
        <dbReference type="ARBA" id="ARBA00022917"/>
    </source>
</evidence>
<dbReference type="Gene3D" id="3.40.50.800">
    <property type="entry name" value="Anticodon-binding domain"/>
    <property type="match status" value="1"/>
</dbReference>
<dbReference type="InterPro" id="IPR004154">
    <property type="entry name" value="Anticodon-bd"/>
</dbReference>
<reference evidence="3 4" key="1">
    <citation type="journal article" date="2016" name="Nat. Commun.">
        <title>Local admixture of amplified and diversified secreted pathogenesis determinants shapes mosaic Toxoplasma gondii genomes.</title>
        <authorList>
            <person name="Lorenzi H."/>
            <person name="Khan A."/>
            <person name="Behnke M.S."/>
            <person name="Namasivayam S."/>
            <person name="Swapna L.S."/>
            <person name="Hadjithomas M."/>
            <person name="Karamycheva S."/>
            <person name="Pinney D."/>
            <person name="Brunk B.P."/>
            <person name="Ajioka J.W."/>
            <person name="Ajzenberg D."/>
            <person name="Boothroyd J.C."/>
            <person name="Boyle J.P."/>
            <person name="Darde M.L."/>
            <person name="Diaz-Miranda M.A."/>
            <person name="Dubey J.P."/>
            <person name="Fritz H.M."/>
            <person name="Gennari S.M."/>
            <person name="Gregory B.D."/>
            <person name="Kim K."/>
            <person name="Saeij J.P."/>
            <person name="Su C."/>
            <person name="White M.W."/>
            <person name="Zhu X.Q."/>
            <person name="Howe D.K."/>
            <person name="Rosenthal B.M."/>
            <person name="Grigg M.E."/>
            <person name="Parkinson J."/>
            <person name="Liu L."/>
            <person name="Kissinger J.C."/>
            <person name="Roos D.S."/>
            <person name="Sibley L.D."/>
        </authorList>
    </citation>
    <scope>NUCLEOTIDE SEQUENCE [LARGE SCALE GENOMIC DNA]</scope>
    <source>
        <strain evidence="3 4">TgCATBr9</strain>
    </source>
</reference>
<feature type="domain" description="Anticodon-binding" evidence="2">
    <location>
        <begin position="34"/>
        <end position="100"/>
    </location>
</feature>
<comment type="caution">
    <text evidence="3">The sequence shown here is derived from an EMBL/GenBank/DDBJ whole genome shotgun (WGS) entry which is preliminary data.</text>
</comment>
<dbReference type="SUPFAM" id="SSF52954">
    <property type="entry name" value="Class II aaRS ABD-related"/>
    <property type="match status" value="1"/>
</dbReference>
<dbReference type="AlphaFoldDB" id="A0A2T6IED7"/>
<proteinExistence type="predicted"/>
<sequence length="120" mass="13845">MLERARDGVRGDERKSVPKAFKAKRGWILRCVSSGYEVGLDVSNNTVNKKIREAQLQQWNYLLVVGEKERADKTVTVRDRADPEHQKVLSMEDLLTLFEKQGMPNSRKTLTLDAWKKSQQ</sequence>
<organism evidence="3 4">
    <name type="scientific">Toxoplasma gondii TgCATBr9</name>
    <dbReference type="NCBI Taxonomy" id="943120"/>
    <lineage>
        <taxon>Eukaryota</taxon>
        <taxon>Sar</taxon>
        <taxon>Alveolata</taxon>
        <taxon>Apicomplexa</taxon>
        <taxon>Conoidasida</taxon>
        <taxon>Coccidia</taxon>
        <taxon>Eucoccidiorida</taxon>
        <taxon>Eimeriorina</taxon>
        <taxon>Sarcocystidae</taxon>
        <taxon>Toxoplasma</taxon>
    </lineage>
</organism>
<protein>
    <submittedName>
        <fullName evidence="3">Threonyl-tRNA synthetase family protein</fullName>
    </submittedName>
</protein>
<accession>A0A2T6IED7</accession>
<evidence type="ECO:0000313" key="4">
    <source>
        <dbReference type="Proteomes" id="UP000244488"/>
    </source>
</evidence>
<dbReference type="Pfam" id="PF03129">
    <property type="entry name" value="HGTP_anticodon"/>
    <property type="match status" value="1"/>
</dbReference>
<dbReference type="Proteomes" id="UP000244488">
    <property type="component" value="Unassembled WGS sequence"/>
</dbReference>
<keyword evidence="3" id="KW-0436">Ligase</keyword>
<dbReference type="EMBL" id="AFHV02003498">
    <property type="protein sequence ID" value="PUA83707.1"/>
    <property type="molecule type" value="Genomic_DNA"/>
</dbReference>
<dbReference type="GO" id="GO:0004829">
    <property type="term" value="F:threonine-tRNA ligase activity"/>
    <property type="evidence" value="ECO:0007669"/>
    <property type="project" value="TreeGrafter"/>
</dbReference>
<dbReference type="InterPro" id="IPR036621">
    <property type="entry name" value="Anticodon-bd_dom_sf"/>
</dbReference>
<dbReference type="GO" id="GO:0006435">
    <property type="term" value="P:threonyl-tRNA aminoacylation"/>
    <property type="evidence" value="ECO:0007669"/>
    <property type="project" value="TreeGrafter"/>
</dbReference>
<keyword evidence="3" id="KW-0030">Aminoacyl-tRNA synthetase</keyword>